<dbReference type="GeneID" id="19116357"/>
<evidence type="ECO:0000259" key="1">
    <source>
        <dbReference type="PROSITE" id="PS51184"/>
    </source>
</evidence>
<dbReference type="InterPro" id="IPR014710">
    <property type="entry name" value="RmlC-like_jellyroll"/>
</dbReference>
<dbReference type="eggNOG" id="KOG2508">
    <property type="taxonomic scope" value="Eukaryota"/>
</dbReference>
<dbReference type="STRING" id="717646.M2MMM2"/>
<sequence>MTTTITSFLEGYHELNAAVIDELSEQPSPLEFMRYVARNRPFVVRRVATDWQAYRRWDAAYLRQMMADEQVKVAVTPLGNADAVVEQSDGHLLFVEPYETYHLFNNFLNEIQRPIASREPLPVKYAQTQNDNLREEYARLLPDVPSDIPFARIALDQSADAVNLWLGDNRSVTSLHKDNYENIYVQIRGQKHFVLLAPADMPCVNEQMLRQGRYVPATSANGLEDVTNAFAIEISDSDERIPVATWDPDLPDERTTAYTHLAKPLRVTLNEGDMLYLPAMWYHKVSQTVGAEGFACAVNYWYDMDFSGYFWSSNALVRDMVEAERLTPKYPKLEMQIEQ</sequence>
<evidence type="ECO:0000313" key="2">
    <source>
        <dbReference type="EMBL" id="EMC97941.1"/>
    </source>
</evidence>
<keyword evidence="3" id="KW-1185">Reference proteome</keyword>
<dbReference type="Proteomes" id="UP000011761">
    <property type="component" value="Unassembled WGS sequence"/>
</dbReference>
<protein>
    <recommendedName>
        <fullName evidence="1">JmjC domain-containing protein</fullName>
    </recommendedName>
</protein>
<dbReference type="PANTHER" id="PTHR12461:SF99">
    <property type="entry name" value="BIFUNCTIONAL PEPTIDASE AND (3S)-LYSYL HYDROXYLASE JMJD7"/>
    <property type="match status" value="1"/>
</dbReference>
<dbReference type="SUPFAM" id="SSF51197">
    <property type="entry name" value="Clavaminate synthase-like"/>
    <property type="match status" value="1"/>
</dbReference>
<dbReference type="OrthoDB" id="415358at2759"/>
<feature type="domain" description="JmjC" evidence="1">
    <location>
        <begin position="130"/>
        <end position="317"/>
    </location>
</feature>
<dbReference type="AlphaFoldDB" id="M2MMM2"/>
<dbReference type="PROSITE" id="PS51184">
    <property type="entry name" value="JMJC"/>
    <property type="match status" value="1"/>
</dbReference>
<dbReference type="Gene3D" id="2.60.120.10">
    <property type="entry name" value="Jelly Rolls"/>
    <property type="match status" value="1"/>
</dbReference>
<dbReference type="EMBL" id="KB445553">
    <property type="protein sequence ID" value="EMC97941.1"/>
    <property type="molecule type" value="Genomic_DNA"/>
</dbReference>
<dbReference type="RefSeq" id="XP_007674672.1">
    <property type="nucleotide sequence ID" value="XM_007676482.1"/>
</dbReference>
<proteinExistence type="predicted"/>
<gene>
    <name evidence="2" type="ORF">BAUCODRAFT_67414</name>
</gene>
<dbReference type="InterPro" id="IPR003347">
    <property type="entry name" value="JmjC_dom"/>
</dbReference>
<dbReference type="OMA" id="YWHDMEF"/>
<dbReference type="Pfam" id="PF13621">
    <property type="entry name" value="Cupin_8"/>
    <property type="match status" value="1"/>
</dbReference>
<name>M2MMM2_BAUPA</name>
<accession>M2MMM2</accession>
<dbReference type="SMART" id="SM00558">
    <property type="entry name" value="JmjC"/>
    <property type="match status" value="1"/>
</dbReference>
<dbReference type="InterPro" id="IPR041667">
    <property type="entry name" value="Cupin_8"/>
</dbReference>
<dbReference type="HOGENOM" id="CLU_016785_6_0_1"/>
<dbReference type="PANTHER" id="PTHR12461">
    <property type="entry name" value="HYPOXIA-INDUCIBLE FACTOR 1 ALPHA INHIBITOR-RELATED"/>
    <property type="match status" value="1"/>
</dbReference>
<dbReference type="KEGG" id="bcom:BAUCODRAFT_67414"/>
<organism evidence="2 3">
    <name type="scientific">Baudoinia panamericana (strain UAMH 10762)</name>
    <name type="common">Angels' share fungus</name>
    <name type="synonym">Baudoinia compniacensis (strain UAMH 10762)</name>
    <dbReference type="NCBI Taxonomy" id="717646"/>
    <lineage>
        <taxon>Eukaryota</taxon>
        <taxon>Fungi</taxon>
        <taxon>Dikarya</taxon>
        <taxon>Ascomycota</taxon>
        <taxon>Pezizomycotina</taxon>
        <taxon>Dothideomycetes</taxon>
        <taxon>Dothideomycetidae</taxon>
        <taxon>Mycosphaerellales</taxon>
        <taxon>Teratosphaeriaceae</taxon>
        <taxon>Baudoinia</taxon>
    </lineage>
</organism>
<evidence type="ECO:0000313" key="3">
    <source>
        <dbReference type="Proteomes" id="UP000011761"/>
    </source>
</evidence>
<reference evidence="2 3" key="1">
    <citation type="journal article" date="2012" name="PLoS Pathog.">
        <title>Diverse lifestyles and strategies of plant pathogenesis encoded in the genomes of eighteen Dothideomycetes fungi.</title>
        <authorList>
            <person name="Ohm R.A."/>
            <person name="Feau N."/>
            <person name="Henrissat B."/>
            <person name="Schoch C.L."/>
            <person name="Horwitz B.A."/>
            <person name="Barry K.W."/>
            <person name="Condon B.J."/>
            <person name="Copeland A.C."/>
            <person name="Dhillon B."/>
            <person name="Glaser F."/>
            <person name="Hesse C.N."/>
            <person name="Kosti I."/>
            <person name="LaButti K."/>
            <person name="Lindquist E.A."/>
            <person name="Lucas S."/>
            <person name="Salamov A.A."/>
            <person name="Bradshaw R.E."/>
            <person name="Ciuffetti L."/>
            <person name="Hamelin R.C."/>
            <person name="Kema G.H.J."/>
            <person name="Lawrence C."/>
            <person name="Scott J.A."/>
            <person name="Spatafora J.W."/>
            <person name="Turgeon B.G."/>
            <person name="de Wit P.J.G.M."/>
            <person name="Zhong S."/>
            <person name="Goodwin S.B."/>
            <person name="Grigoriev I.V."/>
        </authorList>
    </citation>
    <scope>NUCLEOTIDE SEQUENCE [LARGE SCALE GENOMIC DNA]</scope>
    <source>
        <strain evidence="2 3">UAMH 10762</strain>
    </source>
</reference>